<evidence type="ECO:0000256" key="7">
    <source>
        <dbReference type="PIRSR" id="PIRSR037242-2"/>
    </source>
</evidence>
<dbReference type="Proteomes" id="UP001187531">
    <property type="component" value="Unassembled WGS sequence"/>
</dbReference>
<dbReference type="PROSITE" id="PS00759">
    <property type="entry name" value="ARGE_DAPE_CPG2_2"/>
    <property type="match status" value="1"/>
</dbReference>
<feature type="binding site" description="in other chain" evidence="7">
    <location>
        <position position="243"/>
    </location>
    <ligand>
        <name>substrate</name>
        <note>ligand shared between homodimeric partners</note>
    </ligand>
</feature>
<dbReference type="InterPro" id="IPR011650">
    <property type="entry name" value="Peptidase_M20_dimer"/>
</dbReference>
<dbReference type="EMBL" id="JAVRJZ010000015">
    <property type="protein sequence ID" value="KAK2712231.1"/>
    <property type="molecule type" value="Genomic_DNA"/>
</dbReference>
<evidence type="ECO:0000256" key="10">
    <source>
        <dbReference type="SAM" id="SignalP"/>
    </source>
</evidence>
<keyword evidence="2" id="KW-0645">Protease</keyword>
<evidence type="ECO:0000256" key="1">
    <source>
        <dbReference type="ARBA" id="ARBA00006247"/>
    </source>
</evidence>
<feature type="domain" description="Peptidase M20 dimerisation" evidence="11">
    <location>
        <begin position="256"/>
        <end position="416"/>
    </location>
</feature>
<comment type="cofactor">
    <cofactor evidence="8">
        <name>Mn(2+)</name>
        <dbReference type="ChEBI" id="CHEBI:29035"/>
    </cofactor>
    <text evidence="8">Binds 2 manganese ions per subunit.</text>
</comment>
<dbReference type="CDD" id="cd05676">
    <property type="entry name" value="M20_dipept_like_CNDP"/>
    <property type="match status" value="1"/>
</dbReference>
<evidence type="ECO:0000313" key="12">
    <source>
        <dbReference type="EMBL" id="KAK2712231.1"/>
    </source>
</evidence>
<evidence type="ECO:0000256" key="6">
    <source>
        <dbReference type="PIRSR" id="PIRSR037242-1"/>
    </source>
</evidence>
<dbReference type="InterPro" id="IPR002933">
    <property type="entry name" value="Peptidase_M20"/>
</dbReference>
<feature type="binding site" evidence="8">
    <location>
        <position position="180"/>
    </location>
    <ligand>
        <name>Mn(2+)</name>
        <dbReference type="ChEBI" id="CHEBI:29035"/>
        <label>1</label>
    </ligand>
</feature>
<name>A0AA88HUD5_ARTSF</name>
<evidence type="ECO:0000256" key="8">
    <source>
        <dbReference type="PIRSR" id="PIRSR037242-3"/>
    </source>
</evidence>
<feature type="binding site" evidence="8">
    <location>
        <position position="180"/>
    </location>
    <ligand>
        <name>Mn(2+)</name>
        <dbReference type="ChEBI" id="CHEBI:29035"/>
        <label>2</label>
    </ligand>
</feature>
<dbReference type="PANTHER" id="PTHR43270:SF4">
    <property type="entry name" value="CARNOSINE DIPEPTIDASE 2, ISOFORM A"/>
    <property type="match status" value="1"/>
</dbReference>
<dbReference type="PIRSF" id="PIRSF037242">
    <property type="entry name" value="CNDP_dipeptidase"/>
    <property type="match status" value="1"/>
</dbReference>
<feature type="chain" id="PRO_5041851725" description="Peptidase M20 dimerisation domain-containing protein" evidence="10">
    <location>
        <begin position="20"/>
        <end position="524"/>
    </location>
</feature>
<keyword evidence="8" id="KW-0464">Manganese</keyword>
<feature type="binding site" description="in other chain" evidence="7">
    <location>
        <position position="392"/>
    </location>
    <ligand>
        <name>substrate</name>
        <note>ligand shared between homodimeric partners</note>
    </ligand>
</feature>
<dbReference type="InterPro" id="IPR017153">
    <property type="entry name" value="CNDP/DUG1"/>
</dbReference>
<evidence type="ECO:0000256" key="2">
    <source>
        <dbReference type="ARBA" id="ARBA00022670"/>
    </source>
</evidence>
<dbReference type="SUPFAM" id="SSF53187">
    <property type="entry name" value="Zn-dependent exopeptidases"/>
    <property type="match status" value="1"/>
</dbReference>
<feature type="active site" evidence="6">
    <location>
        <position position="149"/>
    </location>
</feature>
<feature type="signal peptide" evidence="10">
    <location>
        <begin position="1"/>
        <end position="19"/>
    </location>
</feature>
<protein>
    <recommendedName>
        <fullName evidence="11">Peptidase M20 dimerisation domain-containing protein</fullName>
    </recommendedName>
</protein>
<dbReference type="EMBL" id="JAVRJZ010000015">
    <property type="protein sequence ID" value="KAK2712232.1"/>
    <property type="molecule type" value="Genomic_DNA"/>
</dbReference>
<feature type="binding site" evidence="8">
    <location>
        <position position="494"/>
    </location>
    <ligand>
        <name>Mn(2+)</name>
        <dbReference type="ChEBI" id="CHEBI:29035"/>
        <label>1</label>
    </ligand>
</feature>
<reference evidence="12" key="1">
    <citation type="submission" date="2023-07" db="EMBL/GenBank/DDBJ databases">
        <title>Chromosome-level genome assembly of Artemia franciscana.</title>
        <authorList>
            <person name="Jo E."/>
        </authorList>
    </citation>
    <scope>NUCLEOTIDE SEQUENCE</scope>
    <source>
        <tissue evidence="12">Whole body</tissue>
    </source>
</reference>
<keyword evidence="4" id="KW-0378">Hydrolase</keyword>
<feature type="binding site" evidence="8">
    <location>
        <position position="243"/>
    </location>
    <ligand>
        <name>Mn(2+)</name>
        <dbReference type="ChEBI" id="CHEBI:29035"/>
        <label>2</label>
    </ligand>
</feature>
<feature type="binding site" evidence="7">
    <location>
        <position position="276"/>
    </location>
    <ligand>
        <name>substrate</name>
        <note>ligand shared between homodimeric partners</note>
    </ligand>
</feature>
<organism evidence="12 13">
    <name type="scientific">Artemia franciscana</name>
    <name type="common">Brine shrimp</name>
    <name type="synonym">Artemia sanfranciscana</name>
    <dbReference type="NCBI Taxonomy" id="6661"/>
    <lineage>
        <taxon>Eukaryota</taxon>
        <taxon>Metazoa</taxon>
        <taxon>Ecdysozoa</taxon>
        <taxon>Arthropoda</taxon>
        <taxon>Crustacea</taxon>
        <taxon>Branchiopoda</taxon>
        <taxon>Anostraca</taxon>
        <taxon>Artemiidae</taxon>
        <taxon>Artemia</taxon>
    </lineage>
</organism>
<dbReference type="Pfam" id="PF07687">
    <property type="entry name" value="M20_dimer"/>
    <property type="match status" value="1"/>
</dbReference>
<evidence type="ECO:0000256" key="3">
    <source>
        <dbReference type="ARBA" id="ARBA00022723"/>
    </source>
</evidence>
<feature type="binding site" description="in other chain" evidence="7">
    <location>
        <position position="494"/>
    </location>
    <ligand>
        <name>substrate</name>
        <note>ligand shared between homodimeric partners</note>
    </ligand>
</feature>
<evidence type="ECO:0000313" key="13">
    <source>
        <dbReference type="Proteomes" id="UP001187531"/>
    </source>
</evidence>
<dbReference type="AlphaFoldDB" id="A0AA88HUD5"/>
<keyword evidence="3 8" id="KW-0479">Metal-binding</keyword>
<dbReference type="GO" id="GO:0046872">
    <property type="term" value="F:metal ion binding"/>
    <property type="evidence" value="ECO:0007669"/>
    <property type="project" value="UniProtKB-KW"/>
</dbReference>
<dbReference type="Gene3D" id="3.30.70.360">
    <property type="match status" value="1"/>
</dbReference>
<accession>A0AA88HUD5</accession>
<keyword evidence="5" id="KW-0482">Metalloprotease</keyword>
<feature type="active site" description="Proton acceptor" evidence="6">
    <location>
        <position position="214"/>
    </location>
</feature>
<feature type="binding site" description="in other chain" evidence="7">
    <location>
        <position position="466"/>
    </location>
    <ligand>
        <name>substrate</name>
        <note>ligand shared between homodimeric partners</note>
    </ligand>
</feature>
<dbReference type="GO" id="GO:0006508">
    <property type="term" value="P:proteolysis"/>
    <property type="evidence" value="ECO:0007669"/>
    <property type="project" value="UniProtKB-KW"/>
</dbReference>
<gene>
    <name evidence="12" type="ORF">QYM36_011051</name>
</gene>
<comment type="caution">
    <text evidence="12">The sequence shown here is derived from an EMBL/GenBank/DDBJ whole genome shotgun (WGS) entry which is preliminary data.</text>
</comment>
<dbReference type="PANTHER" id="PTHR43270">
    <property type="entry name" value="BETA-ALA-HIS DIPEPTIDASE"/>
    <property type="match status" value="1"/>
</dbReference>
<evidence type="ECO:0000256" key="4">
    <source>
        <dbReference type="ARBA" id="ARBA00022801"/>
    </source>
</evidence>
<sequence>MRLITLIIGIGTFITRVPGMRCAVFSYDELCEQNNSIIQADVARQLKMTGKLAEIFSFVDENKDRFISNLREAVGIRSVSAWPDHRNEIFKMMEYAKNSIEKLGGKAELHELGNESLSDGSEIKLPPAVLGTLGSDPKKKTVLVYGHLDVQPALKEDGWDYEPFNLTEDEGKLYGRGATDDKGPVLGWFHAVEAYQAKGIDIPVNLKFCFEGMEEMGSQGLEEFLATKKNDFLGDVDFVCISDNYWLGKSKPSLTYGLRGLCYFFIEIECAAKDLHSGVFGGSVHEAMADLIYMMDNLVDVNGSILIPEIMQDVRPLTEAEEDLYKNITFDVPVYRRDIGAEKLLHNEDKVKLLMHRWRYPSLSMHGIQGAFSEEGSKTVIPRKVIGKFSIRIVPDQTPEKVAETVVKHLDEKWRKRNSPNKYKAYLQHGGNHWLADPSHPHYIAGRKANHIVYGTEPELTREGGSIPITLTFQQLTGKSVMLLPMGAADDGAHSQNEKIDVRNYIQGTKMFAAYLDEVAKIEQ</sequence>
<dbReference type="Pfam" id="PF01546">
    <property type="entry name" value="Peptidase_M20"/>
    <property type="match status" value="1"/>
</dbReference>
<evidence type="ECO:0000256" key="5">
    <source>
        <dbReference type="ARBA" id="ARBA00023049"/>
    </source>
</evidence>
<dbReference type="InterPro" id="IPR051458">
    <property type="entry name" value="Cyt/Met_Dipeptidase"/>
</dbReference>
<keyword evidence="13" id="KW-1185">Reference proteome</keyword>
<feature type="binding site" evidence="8">
    <location>
        <position position="215"/>
    </location>
    <ligand>
        <name>Mn(2+)</name>
        <dbReference type="ChEBI" id="CHEBI:29035"/>
        <label>1</label>
    </ligand>
</feature>
<feature type="site" description="Important for catalytic activity" evidence="9">
    <location>
        <position position="276"/>
    </location>
</feature>
<evidence type="ECO:0000259" key="11">
    <source>
        <dbReference type="Pfam" id="PF07687"/>
    </source>
</evidence>
<keyword evidence="10" id="KW-0732">Signal</keyword>
<dbReference type="Gene3D" id="3.40.630.10">
    <property type="entry name" value="Zn peptidases"/>
    <property type="match status" value="1"/>
</dbReference>
<feature type="binding site" evidence="8">
    <location>
        <position position="147"/>
    </location>
    <ligand>
        <name>Mn(2+)</name>
        <dbReference type="ChEBI" id="CHEBI:29035"/>
        <label>2</label>
    </ligand>
</feature>
<comment type="similarity">
    <text evidence="1">Belongs to the peptidase M20A family.</text>
</comment>
<feature type="binding site" evidence="7">
    <location>
        <position position="379"/>
    </location>
    <ligand>
        <name>substrate</name>
        <note>ligand shared between homodimeric partners</note>
    </ligand>
</feature>
<proteinExistence type="inferred from homology"/>
<dbReference type="GO" id="GO:0070573">
    <property type="term" value="F:metallodipeptidase activity"/>
    <property type="evidence" value="ECO:0007669"/>
    <property type="project" value="InterPro"/>
</dbReference>
<dbReference type="InterPro" id="IPR001261">
    <property type="entry name" value="ArgE/DapE_CS"/>
</dbReference>
<evidence type="ECO:0000256" key="9">
    <source>
        <dbReference type="PIRSR" id="PIRSR037242-4"/>
    </source>
</evidence>